<keyword evidence="4" id="KW-1003">Cell membrane</keyword>
<dbReference type="RefSeq" id="WP_219079754.1">
    <property type="nucleotide sequence ID" value="NZ_CP079216.1"/>
</dbReference>
<evidence type="ECO:0000256" key="2">
    <source>
        <dbReference type="ARBA" id="ARBA00009773"/>
    </source>
</evidence>
<dbReference type="InterPro" id="IPR002549">
    <property type="entry name" value="AI-2E-like"/>
</dbReference>
<keyword evidence="5 8" id="KW-0812">Transmembrane</keyword>
<evidence type="ECO:0000256" key="3">
    <source>
        <dbReference type="ARBA" id="ARBA00022448"/>
    </source>
</evidence>
<evidence type="ECO:0000256" key="6">
    <source>
        <dbReference type="ARBA" id="ARBA00022989"/>
    </source>
</evidence>
<comment type="subcellular location">
    <subcellularLocation>
        <location evidence="1">Cell membrane</location>
        <topology evidence="1">Multi-pass membrane protein</topology>
    </subcellularLocation>
</comment>
<feature type="transmembrane region" description="Helical" evidence="8">
    <location>
        <begin position="273"/>
        <end position="298"/>
    </location>
</feature>
<feature type="transmembrane region" description="Helical" evidence="8">
    <location>
        <begin position="78"/>
        <end position="103"/>
    </location>
</feature>
<keyword evidence="10" id="KW-1185">Reference proteome</keyword>
<dbReference type="Pfam" id="PF01594">
    <property type="entry name" value="AI-2E_transport"/>
    <property type="match status" value="1"/>
</dbReference>
<keyword evidence="7 8" id="KW-0472">Membrane</keyword>
<feature type="transmembrane region" description="Helical" evidence="8">
    <location>
        <begin position="48"/>
        <end position="66"/>
    </location>
</feature>
<evidence type="ECO:0000256" key="7">
    <source>
        <dbReference type="ARBA" id="ARBA00023136"/>
    </source>
</evidence>
<evidence type="ECO:0000313" key="10">
    <source>
        <dbReference type="Proteomes" id="UP000824504"/>
    </source>
</evidence>
<dbReference type="PANTHER" id="PTHR21716">
    <property type="entry name" value="TRANSMEMBRANE PROTEIN"/>
    <property type="match status" value="1"/>
</dbReference>
<evidence type="ECO:0000313" key="9">
    <source>
        <dbReference type="EMBL" id="QXT61635.1"/>
    </source>
</evidence>
<evidence type="ECO:0000256" key="8">
    <source>
        <dbReference type="SAM" id="Phobius"/>
    </source>
</evidence>
<feature type="transmembrane region" description="Helical" evidence="8">
    <location>
        <begin position="21"/>
        <end position="42"/>
    </location>
</feature>
<evidence type="ECO:0000256" key="1">
    <source>
        <dbReference type="ARBA" id="ARBA00004651"/>
    </source>
</evidence>
<name>A0ABX8SGR9_9ACTN</name>
<evidence type="ECO:0000256" key="5">
    <source>
        <dbReference type="ARBA" id="ARBA00022692"/>
    </source>
</evidence>
<accession>A0ABX8SGR9</accession>
<keyword evidence="3" id="KW-0813">Transport</keyword>
<proteinExistence type="inferred from homology"/>
<comment type="similarity">
    <text evidence="2">Belongs to the autoinducer-2 exporter (AI-2E) (TC 2.A.86) family.</text>
</comment>
<feature type="transmembrane region" description="Helical" evidence="8">
    <location>
        <begin position="319"/>
        <end position="352"/>
    </location>
</feature>
<organism evidence="9 10">
    <name type="scientific">Tessaracoccus palaemonis</name>
    <dbReference type="NCBI Taxonomy" id="2829499"/>
    <lineage>
        <taxon>Bacteria</taxon>
        <taxon>Bacillati</taxon>
        <taxon>Actinomycetota</taxon>
        <taxon>Actinomycetes</taxon>
        <taxon>Propionibacteriales</taxon>
        <taxon>Propionibacteriaceae</taxon>
        <taxon>Tessaracoccus</taxon>
    </lineage>
</organism>
<feature type="transmembrane region" description="Helical" evidence="8">
    <location>
        <begin position="250"/>
        <end position="267"/>
    </location>
</feature>
<evidence type="ECO:0000256" key="4">
    <source>
        <dbReference type="ARBA" id="ARBA00022475"/>
    </source>
</evidence>
<gene>
    <name evidence="9" type="ORF">KDB89_07370</name>
</gene>
<protein>
    <submittedName>
        <fullName evidence="9">AI-2E family transporter</fullName>
    </submittedName>
</protein>
<dbReference type="EMBL" id="CP079216">
    <property type="protein sequence ID" value="QXT61635.1"/>
    <property type="molecule type" value="Genomic_DNA"/>
</dbReference>
<reference evidence="9 10" key="1">
    <citation type="submission" date="2021-07" db="EMBL/GenBank/DDBJ databases">
        <title>complete genome sequencing of Tessaracoccus sp.J1M15.</title>
        <authorList>
            <person name="Bae J.-W."/>
            <person name="Kim D.-y."/>
        </authorList>
    </citation>
    <scope>NUCLEOTIDE SEQUENCE [LARGE SCALE GENOMIC DNA]</scope>
    <source>
        <strain evidence="9 10">J1M15</strain>
    </source>
</reference>
<keyword evidence="6 8" id="KW-1133">Transmembrane helix</keyword>
<feature type="transmembrane region" description="Helical" evidence="8">
    <location>
        <begin position="221"/>
        <end position="243"/>
    </location>
</feature>
<sequence length="368" mass="38344">MSEENLPVDVIRTPRRAIAGPLRLGFTVTVGGLIALALGGALASLSSVLVTVGVALFVAMALEPLVQKLQKRGVGRGLGIVIVFVVFALLIVGLLAIVVPVAISQIGELIAQAPAFIRSLEQQAWYERIVDATGQADLYSQLLTQLQRWISDPANLAALGGGALAIGSSVVEALSGGLLTLVLTLYFLASLEQVKGAVVRLSPAYVRPRVSRVTDQLTTAVGGYVSGMAVLAFCNAVVCFLMLSAIGVPFAALLGALALVVTMIPMIGSVMQWIIASIVALFTVGWIALVFVIVYFAYMQVEAYLMTPRIMTKAVSVPGALVLIGALVGGALLGLLGVLIAVPITASILMVINEMVVPVQDAKTTAEL</sequence>
<dbReference type="Proteomes" id="UP000824504">
    <property type="component" value="Chromosome"/>
</dbReference>
<dbReference type="PANTHER" id="PTHR21716:SF53">
    <property type="entry name" value="PERMEASE PERM-RELATED"/>
    <property type="match status" value="1"/>
</dbReference>